<keyword evidence="2" id="KW-1185">Reference proteome</keyword>
<comment type="caution">
    <text evidence="1">The sequence shown here is derived from an EMBL/GenBank/DDBJ whole genome shotgun (WGS) entry which is preliminary data.</text>
</comment>
<dbReference type="Proteomes" id="UP000076935">
    <property type="component" value="Unassembled WGS sequence"/>
</dbReference>
<dbReference type="AlphaFoldDB" id="A0A177LBZ6"/>
<proteinExistence type="predicted"/>
<name>A0A177LBZ6_9BACI</name>
<dbReference type="Gene3D" id="3.10.450.50">
    <property type="match status" value="1"/>
</dbReference>
<evidence type="ECO:0000313" key="2">
    <source>
        <dbReference type="Proteomes" id="UP000076935"/>
    </source>
</evidence>
<gene>
    <name evidence="1" type="ORF">AWH49_06885</name>
</gene>
<protein>
    <submittedName>
        <fullName evidence="1">Uncharacterized protein</fullName>
    </submittedName>
</protein>
<organism evidence="1 2">
    <name type="scientific">Domibacillus aminovorans</name>
    <dbReference type="NCBI Taxonomy" id="29332"/>
    <lineage>
        <taxon>Bacteria</taxon>
        <taxon>Bacillati</taxon>
        <taxon>Bacillota</taxon>
        <taxon>Bacilli</taxon>
        <taxon>Bacillales</taxon>
        <taxon>Bacillaceae</taxon>
        <taxon>Domibacillus</taxon>
    </lineage>
</organism>
<sequence length="96" mass="10844">MADLVIDERFPDRQKRIEDYEASANDSAVEEYEIKEVKDVTEETAKVVAVLTLKDGSVYQVPLNLVKEAGEWKLHIGFEGINKDKDFKTIKPAAGF</sequence>
<accession>A0A177LBZ6</accession>
<evidence type="ECO:0000313" key="1">
    <source>
        <dbReference type="EMBL" id="OAH63064.1"/>
    </source>
</evidence>
<reference evidence="1 2" key="1">
    <citation type="submission" date="2016-01" db="EMBL/GenBank/DDBJ databases">
        <title>Investigation of taxonomic status of Bacillus aminovorans.</title>
        <authorList>
            <person name="Verma A."/>
            <person name="Pal Y."/>
            <person name="Krishnamurthi S."/>
        </authorList>
    </citation>
    <scope>NUCLEOTIDE SEQUENCE [LARGE SCALE GENOMIC DNA]</scope>
    <source>
        <strain evidence="1 2">DSM 1314</strain>
    </source>
</reference>
<dbReference type="EMBL" id="LQWY01000003">
    <property type="protein sequence ID" value="OAH63064.1"/>
    <property type="molecule type" value="Genomic_DNA"/>
</dbReference>